<dbReference type="GO" id="GO:0016491">
    <property type="term" value="F:oxidoreductase activity"/>
    <property type="evidence" value="ECO:0007669"/>
    <property type="project" value="UniProtKB-KW"/>
</dbReference>
<dbReference type="InterPro" id="IPR036188">
    <property type="entry name" value="FAD/NAD-bd_sf"/>
</dbReference>
<dbReference type="eggNOG" id="COG0665">
    <property type="taxonomic scope" value="Bacteria"/>
</dbReference>
<dbReference type="Proteomes" id="UP000006034">
    <property type="component" value="Unassembled WGS sequence"/>
</dbReference>
<dbReference type="AlphaFoldDB" id="E5Y6R6"/>
<gene>
    <name evidence="3" type="ORF">HMPREF0179_01879</name>
</gene>
<feature type="domain" description="FAD dependent oxidoreductase" evidence="2">
    <location>
        <begin position="9"/>
        <end position="369"/>
    </location>
</feature>
<dbReference type="RefSeq" id="WP_005027552.1">
    <property type="nucleotide sequence ID" value="NZ_KE150238.1"/>
</dbReference>
<keyword evidence="1" id="KW-0560">Oxidoreductase</keyword>
<sequence>MNKHENAEIVVIGGGAVGTAVACYLARDGADVALVERGEYAWGSSRRCDGHAVTYDSAPGYFSQFCKIGQDMFPEISRELPCDIEFEPEGLGLLVDDERDMETVLANYEGKKNEGVDVTFWDRDELLRHEPHVSDKVIACLNFNGDAKLNPMRLCFGLAELARQKGAKAFNRTAVTGITVRNGAVQSVETSSGSIATKKVVLASGVWTPGLGDMVGVKVPIRPRQGQILVTERLDGLVSKNYAEFGYLAAKSGKKRPGVTPEMEQFGVAMVLEPSAAGTVLIGSSRRFVGMDTTPHPAVMQAIAQRAKHFFPSFSGVKLIRAYAGVRPASPDGKPIISPTHVEGVYVAAGHEGNGIGLSLITGKLVSQMLRGETPLVDLAPLCIDRFGMNPPSLPSA</sequence>
<dbReference type="Gene3D" id="3.50.50.60">
    <property type="entry name" value="FAD/NAD(P)-binding domain"/>
    <property type="match status" value="1"/>
</dbReference>
<reference evidence="3 4" key="1">
    <citation type="submission" date="2010-10" db="EMBL/GenBank/DDBJ databases">
        <authorList>
            <consortium name="The Broad Institute Genome Sequencing Platform"/>
            <person name="Ward D."/>
            <person name="Earl A."/>
            <person name="Feldgarden M."/>
            <person name="Young S.K."/>
            <person name="Gargeya S."/>
            <person name="Zeng Q."/>
            <person name="Alvarado L."/>
            <person name="Berlin A."/>
            <person name="Bochicchio J."/>
            <person name="Chapman S.B."/>
            <person name="Chen Z."/>
            <person name="Freedman E."/>
            <person name="Gellesch M."/>
            <person name="Goldberg J."/>
            <person name="Griggs A."/>
            <person name="Gujja S."/>
            <person name="Heilman E."/>
            <person name="Heiman D."/>
            <person name="Howarth C."/>
            <person name="Mehta T."/>
            <person name="Neiman D."/>
            <person name="Pearson M."/>
            <person name="Roberts A."/>
            <person name="Saif S."/>
            <person name="Shea T."/>
            <person name="Shenoy N."/>
            <person name="Sisk P."/>
            <person name="Stolte C."/>
            <person name="Sykes S."/>
            <person name="White J."/>
            <person name="Yandava C."/>
            <person name="Allen-Vercoe E."/>
            <person name="Sibley C."/>
            <person name="Ambrose C.E."/>
            <person name="Strauss J."/>
            <person name="Daigneault M."/>
            <person name="Haas B."/>
            <person name="Nusbaum C."/>
            <person name="Birren B."/>
        </authorList>
    </citation>
    <scope>NUCLEOTIDE SEQUENCE [LARGE SCALE GENOMIC DNA]</scope>
    <source>
        <strain evidence="3 4">3_1_6</strain>
    </source>
</reference>
<evidence type="ECO:0000313" key="4">
    <source>
        <dbReference type="Proteomes" id="UP000006034"/>
    </source>
</evidence>
<proteinExistence type="predicted"/>
<dbReference type="HOGENOM" id="CLU_007884_4_3_7"/>
<comment type="caution">
    <text evidence="3">The sequence shown here is derived from an EMBL/GenBank/DDBJ whole genome shotgun (WGS) entry which is preliminary data.</text>
</comment>
<dbReference type="SUPFAM" id="SSF54373">
    <property type="entry name" value="FAD-linked reductases, C-terminal domain"/>
    <property type="match status" value="1"/>
</dbReference>
<dbReference type="GeneID" id="78084148"/>
<protein>
    <submittedName>
        <fullName evidence="3">Sarcosine oxidase, subunit beta</fullName>
    </submittedName>
</protein>
<dbReference type="OrthoDB" id="9766796at2"/>
<dbReference type="InterPro" id="IPR006076">
    <property type="entry name" value="FAD-dep_OxRdtase"/>
</dbReference>
<accession>E5Y6R6</accession>
<keyword evidence="4" id="KW-1185">Reference proteome</keyword>
<dbReference type="GO" id="GO:0005737">
    <property type="term" value="C:cytoplasm"/>
    <property type="evidence" value="ECO:0007669"/>
    <property type="project" value="TreeGrafter"/>
</dbReference>
<reference evidence="3 4" key="2">
    <citation type="submission" date="2013-04" db="EMBL/GenBank/DDBJ databases">
        <title>The Genome Sequence of Bilophila wadsworthia 3_1_6.</title>
        <authorList>
            <consortium name="The Broad Institute Genomics Platform"/>
            <person name="Earl A."/>
            <person name="Ward D."/>
            <person name="Feldgarden M."/>
            <person name="Gevers D."/>
            <person name="Sibley C."/>
            <person name="Strauss J."/>
            <person name="Allen-Vercoe E."/>
            <person name="Walker B."/>
            <person name="Young S."/>
            <person name="Zeng Q."/>
            <person name="Gargeya S."/>
            <person name="Fitzgerald M."/>
            <person name="Haas B."/>
            <person name="Abouelleil A."/>
            <person name="Allen A.W."/>
            <person name="Alvarado L."/>
            <person name="Arachchi H.M."/>
            <person name="Berlin A.M."/>
            <person name="Chapman S.B."/>
            <person name="Gainer-Dewar J."/>
            <person name="Goldberg J."/>
            <person name="Griggs A."/>
            <person name="Gujja S."/>
            <person name="Hansen M."/>
            <person name="Howarth C."/>
            <person name="Imamovic A."/>
            <person name="Ireland A."/>
            <person name="Larimer J."/>
            <person name="McCowan C."/>
            <person name="Murphy C."/>
            <person name="Pearson M."/>
            <person name="Poon T.W."/>
            <person name="Priest M."/>
            <person name="Roberts A."/>
            <person name="Saif S."/>
            <person name="Shea T."/>
            <person name="Sisk P."/>
            <person name="Sykes S."/>
            <person name="Wortman J."/>
            <person name="Nusbaum C."/>
            <person name="Birren B."/>
        </authorList>
    </citation>
    <scope>NUCLEOTIDE SEQUENCE [LARGE SCALE GENOMIC DNA]</scope>
    <source>
        <strain evidence="3 4">3_1_6</strain>
    </source>
</reference>
<dbReference type="SUPFAM" id="SSF51905">
    <property type="entry name" value="FAD/NAD(P)-binding domain"/>
    <property type="match status" value="1"/>
</dbReference>
<organism evidence="3 4">
    <name type="scientific">Bilophila wadsworthia (strain 3_1_6)</name>
    <dbReference type="NCBI Taxonomy" id="563192"/>
    <lineage>
        <taxon>Bacteria</taxon>
        <taxon>Pseudomonadati</taxon>
        <taxon>Thermodesulfobacteriota</taxon>
        <taxon>Desulfovibrionia</taxon>
        <taxon>Desulfovibrionales</taxon>
        <taxon>Desulfovibrionaceae</taxon>
        <taxon>Bilophila</taxon>
    </lineage>
</organism>
<dbReference type="Gene3D" id="3.30.9.10">
    <property type="entry name" value="D-Amino Acid Oxidase, subunit A, domain 2"/>
    <property type="match status" value="1"/>
</dbReference>
<name>E5Y6R6_BILW3</name>
<dbReference type="PANTHER" id="PTHR13847:SF287">
    <property type="entry name" value="FAD-DEPENDENT OXIDOREDUCTASE DOMAIN-CONTAINING PROTEIN 1"/>
    <property type="match status" value="1"/>
</dbReference>
<dbReference type="PANTHER" id="PTHR13847">
    <property type="entry name" value="SARCOSINE DEHYDROGENASE-RELATED"/>
    <property type="match status" value="1"/>
</dbReference>
<dbReference type="Pfam" id="PF01266">
    <property type="entry name" value="DAO"/>
    <property type="match status" value="1"/>
</dbReference>
<dbReference type="PROSITE" id="PS51257">
    <property type="entry name" value="PROKAR_LIPOPROTEIN"/>
    <property type="match status" value="1"/>
</dbReference>
<evidence type="ECO:0000259" key="2">
    <source>
        <dbReference type="Pfam" id="PF01266"/>
    </source>
</evidence>
<evidence type="ECO:0000313" key="3">
    <source>
        <dbReference type="EMBL" id="EFV44302.1"/>
    </source>
</evidence>
<dbReference type="EMBL" id="ADCP02000001">
    <property type="protein sequence ID" value="EFV44302.1"/>
    <property type="molecule type" value="Genomic_DNA"/>
</dbReference>
<dbReference type="STRING" id="563192.HMPREF0179_01879"/>
<evidence type="ECO:0000256" key="1">
    <source>
        <dbReference type="ARBA" id="ARBA00023002"/>
    </source>
</evidence>